<reference evidence="1 2" key="1">
    <citation type="journal article" date="2021" name="Plant Biotechnol. J.">
        <title>Multi-omics assisted identification of the key and species-specific regulatory components of drought-tolerant mechanisms in Gossypium stocksii.</title>
        <authorList>
            <person name="Yu D."/>
            <person name="Ke L."/>
            <person name="Zhang D."/>
            <person name="Wu Y."/>
            <person name="Sun Y."/>
            <person name="Mei J."/>
            <person name="Sun J."/>
            <person name="Sun Y."/>
        </authorList>
    </citation>
    <scope>NUCLEOTIDE SEQUENCE [LARGE SCALE GENOMIC DNA]</scope>
    <source>
        <strain evidence="2">cv. E1</strain>
        <tissue evidence="1">Leaf</tissue>
    </source>
</reference>
<gene>
    <name evidence="1" type="ORF">J1N35_027255</name>
</gene>
<evidence type="ECO:0000313" key="2">
    <source>
        <dbReference type="Proteomes" id="UP000828251"/>
    </source>
</evidence>
<accession>A0A9D3ZYY3</accession>
<dbReference type="AlphaFoldDB" id="A0A9D3ZYY3"/>
<evidence type="ECO:0000313" key="1">
    <source>
        <dbReference type="EMBL" id="KAH1074927.1"/>
    </source>
</evidence>
<name>A0A9D3ZYY3_9ROSI</name>
<keyword evidence="2" id="KW-1185">Reference proteome</keyword>
<comment type="caution">
    <text evidence="1">The sequence shown here is derived from an EMBL/GenBank/DDBJ whole genome shotgun (WGS) entry which is preliminary data.</text>
</comment>
<organism evidence="1 2">
    <name type="scientific">Gossypium stocksii</name>
    <dbReference type="NCBI Taxonomy" id="47602"/>
    <lineage>
        <taxon>Eukaryota</taxon>
        <taxon>Viridiplantae</taxon>
        <taxon>Streptophyta</taxon>
        <taxon>Embryophyta</taxon>
        <taxon>Tracheophyta</taxon>
        <taxon>Spermatophyta</taxon>
        <taxon>Magnoliopsida</taxon>
        <taxon>eudicotyledons</taxon>
        <taxon>Gunneridae</taxon>
        <taxon>Pentapetalae</taxon>
        <taxon>rosids</taxon>
        <taxon>malvids</taxon>
        <taxon>Malvales</taxon>
        <taxon>Malvaceae</taxon>
        <taxon>Malvoideae</taxon>
        <taxon>Gossypium</taxon>
    </lineage>
</organism>
<dbReference type="Proteomes" id="UP000828251">
    <property type="component" value="Unassembled WGS sequence"/>
</dbReference>
<sequence>MGKLQPLIVSFRLGYSGRGRLRPPAPRIYTYDFREPDSSQHPMLDQRFSMANPTPFCLFGSPTSDAGHGRKRQSVMRRDDEYLVEKAKFEF</sequence>
<protein>
    <submittedName>
        <fullName evidence="1">Uncharacterized protein</fullName>
    </submittedName>
</protein>
<proteinExistence type="predicted"/>
<dbReference type="EMBL" id="JAIQCV010000008">
    <property type="protein sequence ID" value="KAH1074927.1"/>
    <property type="molecule type" value="Genomic_DNA"/>
</dbReference>